<protein>
    <recommendedName>
        <fullName evidence="5">BZIP domain-containing protein</fullName>
    </recommendedName>
</protein>
<evidence type="ECO:0000313" key="3">
    <source>
        <dbReference type="EnsemblProtists" id="PYU1_T001366"/>
    </source>
</evidence>
<reference evidence="4" key="1">
    <citation type="journal article" date="2010" name="Genome Biol.">
        <title>Genome sequence of the necrotrophic plant pathogen Pythium ultimum reveals original pathogenicity mechanisms and effector repertoire.</title>
        <authorList>
            <person name="Levesque C.A."/>
            <person name="Brouwer H."/>
            <person name="Cano L."/>
            <person name="Hamilton J.P."/>
            <person name="Holt C."/>
            <person name="Huitema E."/>
            <person name="Raffaele S."/>
            <person name="Robideau G.P."/>
            <person name="Thines M."/>
            <person name="Win J."/>
            <person name="Zerillo M.M."/>
            <person name="Beakes G.W."/>
            <person name="Boore J.L."/>
            <person name="Busam D."/>
            <person name="Dumas B."/>
            <person name="Ferriera S."/>
            <person name="Fuerstenberg S.I."/>
            <person name="Gachon C.M."/>
            <person name="Gaulin E."/>
            <person name="Govers F."/>
            <person name="Grenville-Briggs L."/>
            <person name="Horner N."/>
            <person name="Hostetler J."/>
            <person name="Jiang R.H."/>
            <person name="Johnson J."/>
            <person name="Krajaejun T."/>
            <person name="Lin H."/>
            <person name="Meijer H.J."/>
            <person name="Moore B."/>
            <person name="Morris P."/>
            <person name="Phuntmart V."/>
            <person name="Puiu D."/>
            <person name="Shetty J."/>
            <person name="Stajich J.E."/>
            <person name="Tripathy S."/>
            <person name="Wawra S."/>
            <person name="van West P."/>
            <person name="Whitty B.R."/>
            <person name="Coutinho P.M."/>
            <person name="Henrissat B."/>
            <person name="Martin F."/>
            <person name="Thomas P.D."/>
            <person name="Tyler B.M."/>
            <person name="De Vries R.P."/>
            <person name="Kamoun S."/>
            <person name="Yandell M."/>
            <person name="Tisserat N."/>
            <person name="Buell C.R."/>
        </authorList>
    </citation>
    <scope>NUCLEOTIDE SEQUENCE</scope>
    <source>
        <strain evidence="4">DAOM:BR144</strain>
    </source>
</reference>
<dbReference type="CDD" id="cd14686">
    <property type="entry name" value="bZIP"/>
    <property type="match status" value="1"/>
</dbReference>
<keyword evidence="4" id="KW-1185">Reference proteome</keyword>
<evidence type="ECO:0000256" key="1">
    <source>
        <dbReference type="SAM" id="Coils"/>
    </source>
</evidence>
<proteinExistence type="predicted"/>
<feature type="region of interest" description="Disordered" evidence="2">
    <location>
        <begin position="67"/>
        <end position="101"/>
    </location>
</feature>
<dbReference type="Proteomes" id="UP000019132">
    <property type="component" value="Unassembled WGS sequence"/>
</dbReference>
<reference evidence="4" key="2">
    <citation type="submission" date="2010-04" db="EMBL/GenBank/DDBJ databases">
        <authorList>
            <person name="Buell R."/>
            <person name="Hamilton J."/>
            <person name="Hostetler J."/>
        </authorList>
    </citation>
    <scope>NUCLEOTIDE SEQUENCE [LARGE SCALE GENOMIC DNA]</scope>
    <source>
        <strain evidence="4">DAOM:BR144</strain>
    </source>
</reference>
<dbReference type="HOGENOM" id="CLU_751197_0_0_1"/>
<dbReference type="AlphaFoldDB" id="K3W8S5"/>
<dbReference type="InParanoid" id="K3W8S5"/>
<feature type="coiled-coil region" evidence="1">
    <location>
        <begin position="117"/>
        <end position="194"/>
    </location>
</feature>
<reference evidence="3" key="3">
    <citation type="submission" date="2015-02" db="UniProtKB">
        <authorList>
            <consortium name="EnsemblProtists"/>
        </authorList>
    </citation>
    <scope>IDENTIFICATION</scope>
    <source>
        <strain evidence="3">DAOM BR144</strain>
    </source>
</reference>
<evidence type="ECO:0000256" key="2">
    <source>
        <dbReference type="SAM" id="MobiDB-lite"/>
    </source>
</evidence>
<name>K3W8S5_GLOUD</name>
<dbReference type="EMBL" id="GL376626">
    <property type="status" value="NOT_ANNOTATED_CDS"/>
    <property type="molecule type" value="Genomic_DNA"/>
</dbReference>
<keyword evidence="1" id="KW-0175">Coiled coil</keyword>
<evidence type="ECO:0008006" key="5">
    <source>
        <dbReference type="Google" id="ProtNLM"/>
    </source>
</evidence>
<feature type="compositionally biased region" description="Polar residues" evidence="2">
    <location>
        <begin position="70"/>
        <end position="95"/>
    </location>
</feature>
<accession>K3W8S5</accession>
<evidence type="ECO:0000313" key="4">
    <source>
        <dbReference type="Proteomes" id="UP000019132"/>
    </source>
</evidence>
<dbReference type="VEuPathDB" id="FungiDB:PYU1_G001366"/>
<organism evidence="3 4">
    <name type="scientific">Globisporangium ultimum (strain ATCC 200006 / CBS 805.95 / DAOM BR144)</name>
    <name type="common">Pythium ultimum</name>
    <dbReference type="NCBI Taxonomy" id="431595"/>
    <lineage>
        <taxon>Eukaryota</taxon>
        <taxon>Sar</taxon>
        <taxon>Stramenopiles</taxon>
        <taxon>Oomycota</taxon>
        <taxon>Peronosporomycetes</taxon>
        <taxon>Pythiales</taxon>
        <taxon>Pythiaceae</taxon>
        <taxon>Globisporangium</taxon>
    </lineage>
</organism>
<dbReference type="EnsemblProtists" id="PYU1_T001366">
    <property type="protein sequence ID" value="PYU1_T001366"/>
    <property type="gene ID" value="PYU1_G001366"/>
</dbReference>
<sequence length="369" mass="41278">MSVFELDDAQAATVEEALAFLDACDPQELALLDSDVSVSSDAQSWLAPFQELMAPLGFDTLILDHEDANTPKSNESSGETQASDDQHTDNASSLPARQVKHYKKTREANVKAVTKYRQRKRSEIAELRLLVKKLTAQLARLQQQNEDMVKKEKQEFKQEEVLEAAKLRKAKLLNRKLREALASQSDLNKTLQSQIQRQISDHYQELKLVLENHNVVPARAEEETPKLEEKPAAIMPECKEQTPPVVYGQTTHAQEGADLLYPTPMPKSKDTSMFTKNTFHRTTGGEILSYTARQITVSIPTDLVKKEPKLDNTLASAAAAWSFGHLGKFLWSRTLSSAIINVDHLIPKPQIDEPKDLKAELTANLAAFP</sequence>